<reference evidence="1" key="1">
    <citation type="submission" date="2019-04" db="EMBL/GenBank/DDBJ databases">
        <authorList>
            <person name="Alioto T."/>
            <person name="Alioto T."/>
        </authorList>
    </citation>
    <scope>NUCLEOTIDE SEQUENCE [LARGE SCALE GENOMIC DNA]</scope>
</reference>
<protein>
    <submittedName>
        <fullName evidence="1">Uncharacterized protein</fullName>
    </submittedName>
</protein>
<gene>
    <name evidence="1" type="ORF">MONAX_5E040259</name>
</gene>
<evidence type="ECO:0000313" key="1">
    <source>
        <dbReference type="EMBL" id="VTJ69614.1"/>
    </source>
</evidence>
<keyword evidence="2" id="KW-1185">Reference proteome</keyword>
<dbReference type="EMBL" id="CABDUW010000470">
    <property type="protein sequence ID" value="VTJ69614.1"/>
    <property type="molecule type" value="Genomic_DNA"/>
</dbReference>
<feature type="non-terminal residue" evidence="1">
    <location>
        <position position="1"/>
    </location>
</feature>
<accession>A0A5E4BIS3</accession>
<proteinExistence type="predicted"/>
<organism evidence="1 2">
    <name type="scientific">Marmota monax</name>
    <name type="common">Woodchuck</name>
    <dbReference type="NCBI Taxonomy" id="9995"/>
    <lineage>
        <taxon>Eukaryota</taxon>
        <taxon>Metazoa</taxon>
        <taxon>Chordata</taxon>
        <taxon>Craniata</taxon>
        <taxon>Vertebrata</taxon>
        <taxon>Euteleostomi</taxon>
        <taxon>Mammalia</taxon>
        <taxon>Eutheria</taxon>
        <taxon>Euarchontoglires</taxon>
        <taxon>Glires</taxon>
        <taxon>Rodentia</taxon>
        <taxon>Sciuromorpha</taxon>
        <taxon>Sciuridae</taxon>
        <taxon>Xerinae</taxon>
        <taxon>Marmotini</taxon>
        <taxon>Marmota</taxon>
    </lineage>
</organism>
<sequence length="72" mass="8395">VSQVNKVNKDQKEREDLKVLRGEKELPVLLGNVAFLDFQAFLGQKECEDTMEQMAFQETLEKLGYQENKDFL</sequence>
<feature type="non-terminal residue" evidence="1">
    <location>
        <position position="72"/>
    </location>
</feature>
<dbReference type="Proteomes" id="UP000335636">
    <property type="component" value="Unassembled WGS sequence"/>
</dbReference>
<comment type="caution">
    <text evidence="1">The sequence shown here is derived from an EMBL/GenBank/DDBJ whole genome shotgun (WGS) entry which is preliminary data.</text>
</comment>
<dbReference type="AlphaFoldDB" id="A0A5E4BIS3"/>
<evidence type="ECO:0000313" key="2">
    <source>
        <dbReference type="Proteomes" id="UP000335636"/>
    </source>
</evidence>
<name>A0A5E4BIS3_MARMO</name>